<evidence type="ECO:0008006" key="5">
    <source>
        <dbReference type="Google" id="ProtNLM"/>
    </source>
</evidence>
<evidence type="ECO:0000313" key="3">
    <source>
        <dbReference type="EMBL" id="MDZ8160673.1"/>
    </source>
</evidence>
<keyword evidence="2" id="KW-0472">Membrane</keyword>
<protein>
    <recommendedName>
        <fullName evidence="5">DUF4041 domain-containing protein</fullName>
    </recommendedName>
</protein>
<keyword evidence="2" id="KW-1133">Transmembrane helix</keyword>
<proteinExistence type="predicted"/>
<feature type="coiled-coil region" evidence="1">
    <location>
        <begin position="285"/>
        <end position="337"/>
    </location>
</feature>
<dbReference type="RefSeq" id="WP_194423367.1">
    <property type="nucleotide sequence ID" value="NZ_BAAAPT010000001.1"/>
</dbReference>
<keyword evidence="2" id="KW-0812">Transmembrane</keyword>
<sequence>MDDVAAEVIRWVVPAIVVFGVAALALLVLVWAVRRARRSPAARQRAEEQRLEAGAVLVRLDDAIAELELEVGLSGALYGGNAPASLRRARLTAQHTRDAGFDLYRTISLPSATPMDVRRGARRIRDEAEKAATAIRHARSDHVEWMGRHVTAGSQLQATRKRLDDLRAMMGDPGPLLDQLASSFAEDEWRAASDAATNAVTEAAEAQVRLDAAAEAVDDPSRSALGDIAAAERALRQAEADARAFEESHRLITQASHALAGEFEALRTAMRQAVLARGSLPPDDADRLAEDIRAIETELNTLERDAARRPTWAIDRIARLRDRLDLAMGDARTAQQRLRGARTALPGTLAAARNAVAMAEAVATHTHGSADARSRLRSAQRELANARSSADPVAALDAARRAMREAEDAKALADYERLHGR</sequence>
<gene>
    <name evidence="3" type="ORF">R2Q92_02415</name>
</gene>
<evidence type="ECO:0000256" key="2">
    <source>
        <dbReference type="SAM" id="Phobius"/>
    </source>
</evidence>
<dbReference type="EMBL" id="JAWJYN010000001">
    <property type="protein sequence ID" value="MDZ8160673.1"/>
    <property type="molecule type" value="Genomic_DNA"/>
</dbReference>
<feature type="transmembrane region" description="Helical" evidence="2">
    <location>
        <begin position="12"/>
        <end position="33"/>
    </location>
</feature>
<keyword evidence="1" id="KW-0175">Coiled coil</keyword>
<feature type="coiled-coil region" evidence="1">
    <location>
        <begin position="221"/>
        <end position="248"/>
    </location>
</feature>
<evidence type="ECO:0000313" key="4">
    <source>
        <dbReference type="Proteomes" id="UP001291912"/>
    </source>
</evidence>
<keyword evidence="4" id="KW-1185">Reference proteome</keyword>
<reference evidence="3 4" key="1">
    <citation type="submission" date="2023-10" db="EMBL/GenBank/DDBJ databases">
        <title>Microbacterium xanthum sp. nov., isolated from seaweed.</title>
        <authorList>
            <person name="Lee S.D."/>
        </authorList>
    </citation>
    <scope>NUCLEOTIDE SEQUENCE [LARGE SCALE GENOMIC DNA]</scope>
    <source>
        <strain evidence="3 4">KCTC 19124</strain>
    </source>
</reference>
<dbReference type="Proteomes" id="UP001291912">
    <property type="component" value="Unassembled WGS sequence"/>
</dbReference>
<name>A0ABU5N3K7_9MICO</name>
<organism evidence="3 4">
    <name type="scientific">Microbacterium aquimaris</name>
    <dbReference type="NCBI Taxonomy" id="459816"/>
    <lineage>
        <taxon>Bacteria</taxon>
        <taxon>Bacillati</taxon>
        <taxon>Actinomycetota</taxon>
        <taxon>Actinomycetes</taxon>
        <taxon>Micrococcales</taxon>
        <taxon>Microbacteriaceae</taxon>
        <taxon>Microbacterium</taxon>
    </lineage>
</organism>
<comment type="caution">
    <text evidence="3">The sequence shown here is derived from an EMBL/GenBank/DDBJ whole genome shotgun (WGS) entry which is preliminary data.</text>
</comment>
<evidence type="ECO:0000256" key="1">
    <source>
        <dbReference type="SAM" id="Coils"/>
    </source>
</evidence>
<accession>A0ABU5N3K7</accession>